<evidence type="ECO:0000256" key="1">
    <source>
        <dbReference type="ARBA" id="ARBA00008898"/>
    </source>
</evidence>
<dbReference type="PANTHER" id="PTHR30466:SF1">
    <property type="entry name" value="FMN REDUCTASE (NADH) RUTF"/>
    <property type="match status" value="1"/>
</dbReference>
<protein>
    <submittedName>
        <fullName evidence="5">Flavin reductase family protein</fullName>
        <ecNumber evidence="5">1.5.1.-</ecNumber>
    </submittedName>
</protein>
<dbReference type="InterPro" id="IPR012349">
    <property type="entry name" value="Split_barrel_FMN-bd"/>
</dbReference>
<name>A0ABU7LFY7_9NOCA</name>
<feature type="region of interest" description="Disordered" evidence="3">
    <location>
        <begin position="144"/>
        <end position="164"/>
    </location>
</feature>
<evidence type="ECO:0000313" key="5">
    <source>
        <dbReference type="EMBL" id="MEE2060430.1"/>
    </source>
</evidence>
<dbReference type="PANTHER" id="PTHR30466">
    <property type="entry name" value="FLAVIN REDUCTASE"/>
    <property type="match status" value="1"/>
</dbReference>
<organism evidence="5 6">
    <name type="scientific">Rhodococcus artemisiae</name>
    <dbReference type="NCBI Taxonomy" id="714159"/>
    <lineage>
        <taxon>Bacteria</taxon>
        <taxon>Bacillati</taxon>
        <taxon>Actinomycetota</taxon>
        <taxon>Actinomycetes</taxon>
        <taxon>Mycobacteriales</taxon>
        <taxon>Nocardiaceae</taxon>
        <taxon>Rhodococcus</taxon>
    </lineage>
</organism>
<evidence type="ECO:0000313" key="6">
    <source>
        <dbReference type="Proteomes" id="UP001336020"/>
    </source>
</evidence>
<evidence type="ECO:0000256" key="3">
    <source>
        <dbReference type="SAM" id="MobiDB-lite"/>
    </source>
</evidence>
<comment type="caution">
    <text evidence="5">The sequence shown here is derived from an EMBL/GenBank/DDBJ whole genome shotgun (WGS) entry which is preliminary data.</text>
</comment>
<dbReference type="Gene3D" id="2.30.110.10">
    <property type="entry name" value="Electron Transport, Fmn-binding Protein, Chain A"/>
    <property type="match status" value="1"/>
</dbReference>
<accession>A0ABU7LFY7</accession>
<dbReference type="SMART" id="SM00903">
    <property type="entry name" value="Flavin_Reduct"/>
    <property type="match status" value="1"/>
</dbReference>
<dbReference type="Pfam" id="PF01613">
    <property type="entry name" value="Flavin_Reduct"/>
    <property type="match status" value="1"/>
</dbReference>
<evidence type="ECO:0000256" key="2">
    <source>
        <dbReference type="ARBA" id="ARBA00023002"/>
    </source>
</evidence>
<feature type="domain" description="Flavin reductase like" evidence="4">
    <location>
        <begin position="17"/>
        <end position="158"/>
    </location>
</feature>
<evidence type="ECO:0000259" key="4">
    <source>
        <dbReference type="SMART" id="SM00903"/>
    </source>
</evidence>
<reference evidence="5 6" key="1">
    <citation type="submission" date="2023-07" db="EMBL/GenBank/DDBJ databases">
        <authorList>
            <person name="Girao M."/>
            <person name="Carvalho M.F."/>
        </authorList>
    </citation>
    <scope>NUCLEOTIDE SEQUENCE [LARGE SCALE GENOMIC DNA]</scope>
    <source>
        <strain evidence="5 6">YIM65754</strain>
    </source>
</reference>
<dbReference type="GO" id="GO:0016491">
    <property type="term" value="F:oxidoreductase activity"/>
    <property type="evidence" value="ECO:0007669"/>
    <property type="project" value="UniProtKB-KW"/>
</dbReference>
<dbReference type="InterPro" id="IPR050268">
    <property type="entry name" value="NADH-dep_flavin_reductase"/>
</dbReference>
<comment type="similarity">
    <text evidence="1">Belongs to the non-flavoprotein flavin reductase family.</text>
</comment>
<dbReference type="RefSeq" id="WP_330135614.1">
    <property type="nucleotide sequence ID" value="NZ_JAUTXY010000012.1"/>
</dbReference>
<keyword evidence="2 5" id="KW-0560">Oxidoreductase</keyword>
<dbReference type="Proteomes" id="UP001336020">
    <property type="component" value="Unassembled WGS sequence"/>
</dbReference>
<gene>
    <name evidence="5" type="ORF">Q7514_23180</name>
</gene>
<dbReference type="EC" id="1.5.1.-" evidence="5"/>
<sequence>MTSPATQDFTAEFRDVMASVCTPVTVVTALDGARPHGTTVSAFASLSVSPPMVLVALDRGSDLLAAVREYGRFGINVLGRGHSDLALTFARKGTDKFDGIGWTLSEGVPRIDGVPGWVACSVAELVDGGDHVVVLGHVEHADRTDQPPLTYHRRTFGTHSAGQE</sequence>
<proteinExistence type="inferred from homology"/>
<dbReference type="InterPro" id="IPR002563">
    <property type="entry name" value="Flavin_Rdtase-like_dom"/>
</dbReference>
<dbReference type="EMBL" id="JAUTXY010000012">
    <property type="protein sequence ID" value="MEE2060430.1"/>
    <property type="molecule type" value="Genomic_DNA"/>
</dbReference>
<keyword evidence="6" id="KW-1185">Reference proteome</keyword>
<dbReference type="SUPFAM" id="SSF50475">
    <property type="entry name" value="FMN-binding split barrel"/>
    <property type="match status" value="1"/>
</dbReference>